<dbReference type="GO" id="GO:0006420">
    <property type="term" value="P:arginyl-tRNA aminoacylation"/>
    <property type="evidence" value="ECO:0007669"/>
    <property type="project" value="InterPro"/>
</dbReference>
<gene>
    <name evidence="5" type="ORF">CENA302_07640</name>
</gene>
<keyword evidence="2" id="KW-0547">Nucleotide-binding</keyword>
<dbReference type="SUPFAM" id="SSF47323">
    <property type="entry name" value="Anticodon-binding domain of a subclass of class I aminoacyl-tRNA synthetases"/>
    <property type="match status" value="1"/>
</dbReference>
<accession>A0A9Q5QXI6</accession>
<sequence length="299" mass="34235">MQHSLLFQKYTSVKHLVYIHLVNFLSVYTKNEKILWMERGKLPLYQDTNGKKILYIAGVALQVFPGDNFLAPGKLTDHKLDLVSLIASHFSTNNSDIFDVQIPTTDSIHIQPTDLTIASWLHRLTIKDHNWQPILDWGVDSQNSSYGSLCNSLRIFTTQHAYARCVSLINLAKREGWIKTVENSTDSQPLLSVSSIPWLDHCQKLRFYQPDEIHLIQLLVRTVDDLAFRHIQDSINWLAVAEKLSSAFEKFWSNCPIWGYVKIHDLELAKARIGVLILTQVVIKYILEVKLGVTAISQL</sequence>
<feature type="domain" description="DALR anticodon binding" evidence="4">
    <location>
        <begin position="158"/>
        <end position="299"/>
    </location>
</feature>
<dbReference type="EMBL" id="MTPU01000034">
    <property type="protein sequence ID" value="OPH10041.1"/>
    <property type="molecule type" value="Genomic_DNA"/>
</dbReference>
<evidence type="ECO:0000259" key="4">
    <source>
        <dbReference type="SMART" id="SM00836"/>
    </source>
</evidence>
<proteinExistence type="predicted"/>
<organism evidence="5 6">
    <name type="scientific">Cylindrospermopsis raciborskii CENA302</name>
    <dbReference type="NCBI Taxonomy" id="1170768"/>
    <lineage>
        <taxon>Bacteria</taxon>
        <taxon>Bacillati</taxon>
        <taxon>Cyanobacteriota</taxon>
        <taxon>Cyanophyceae</taxon>
        <taxon>Nostocales</taxon>
        <taxon>Aphanizomenonaceae</taxon>
        <taxon>Cylindrospermopsis</taxon>
    </lineage>
</organism>
<dbReference type="GO" id="GO:0005524">
    <property type="term" value="F:ATP binding"/>
    <property type="evidence" value="ECO:0007669"/>
    <property type="project" value="UniProtKB-KW"/>
</dbReference>
<dbReference type="GO" id="GO:0004814">
    <property type="term" value="F:arginine-tRNA ligase activity"/>
    <property type="evidence" value="ECO:0007669"/>
    <property type="project" value="InterPro"/>
</dbReference>
<dbReference type="Proteomes" id="UP000190056">
    <property type="component" value="Unassembled WGS sequence"/>
</dbReference>
<keyword evidence="3" id="KW-0067">ATP-binding</keyword>
<evidence type="ECO:0000256" key="2">
    <source>
        <dbReference type="ARBA" id="ARBA00022741"/>
    </source>
</evidence>
<reference evidence="5 6" key="1">
    <citation type="submission" date="2017-01" db="EMBL/GenBank/DDBJ databases">
        <authorList>
            <person name="Abreu V.A."/>
            <person name="Popin R.V."/>
            <person name="Rigonato J."/>
            <person name="Andreote A.P."/>
            <person name="Schaker P.C."/>
            <person name="Hoff-Risseti C."/>
            <person name="Alvarenga D.O."/>
            <person name="Varani A.M."/>
            <person name="Fiore M.F."/>
        </authorList>
    </citation>
    <scope>NUCLEOTIDE SEQUENCE [LARGE SCALE GENOMIC DNA]</scope>
    <source>
        <strain evidence="5 6">CENA302</strain>
    </source>
</reference>
<evidence type="ECO:0000256" key="1">
    <source>
        <dbReference type="ARBA" id="ARBA00022598"/>
    </source>
</evidence>
<comment type="caution">
    <text evidence="5">The sequence shown here is derived from an EMBL/GenBank/DDBJ whole genome shotgun (WGS) entry which is preliminary data.</text>
</comment>
<dbReference type="AlphaFoldDB" id="A0A9Q5QXI6"/>
<evidence type="ECO:0000256" key="3">
    <source>
        <dbReference type="ARBA" id="ARBA00022840"/>
    </source>
</evidence>
<dbReference type="InterPro" id="IPR009080">
    <property type="entry name" value="tRNAsynth_Ia_anticodon-bd"/>
</dbReference>
<protein>
    <recommendedName>
        <fullName evidence="4">DALR anticodon binding domain-containing protein</fullName>
    </recommendedName>
</protein>
<dbReference type="InterPro" id="IPR008909">
    <property type="entry name" value="DALR_anticod-bd"/>
</dbReference>
<evidence type="ECO:0000313" key="6">
    <source>
        <dbReference type="Proteomes" id="UP000190056"/>
    </source>
</evidence>
<dbReference type="SMART" id="SM00836">
    <property type="entry name" value="DALR_1"/>
    <property type="match status" value="1"/>
</dbReference>
<evidence type="ECO:0000313" key="5">
    <source>
        <dbReference type="EMBL" id="OPH10041.1"/>
    </source>
</evidence>
<keyword evidence="1" id="KW-0436">Ligase</keyword>
<dbReference type="Gene3D" id="1.10.730.10">
    <property type="entry name" value="Isoleucyl-tRNA Synthetase, Domain 1"/>
    <property type="match status" value="1"/>
</dbReference>
<name>A0A9Q5QXI6_9CYAN</name>